<evidence type="ECO:0000313" key="2">
    <source>
        <dbReference type="EMBL" id="KAF2444209.1"/>
    </source>
</evidence>
<feature type="transmembrane region" description="Helical" evidence="1">
    <location>
        <begin position="82"/>
        <end position="101"/>
    </location>
</feature>
<dbReference type="PANTHER" id="PTHR37490">
    <property type="entry name" value="EXPRESSED PROTEIN"/>
    <property type="match status" value="1"/>
</dbReference>
<protein>
    <submittedName>
        <fullName evidence="2">Uncharacterized protein</fullName>
    </submittedName>
</protein>
<name>A0A9P4PJR6_9PLEO</name>
<keyword evidence="1" id="KW-0472">Membrane</keyword>
<dbReference type="EMBL" id="MU001501">
    <property type="protein sequence ID" value="KAF2444209.1"/>
    <property type="molecule type" value="Genomic_DNA"/>
</dbReference>
<comment type="caution">
    <text evidence="2">The sequence shown here is derived from an EMBL/GenBank/DDBJ whole genome shotgun (WGS) entry which is preliminary data.</text>
</comment>
<dbReference type="OrthoDB" id="28755at2759"/>
<keyword evidence="1" id="KW-0812">Transmembrane</keyword>
<keyword evidence="1" id="KW-1133">Transmembrane helix</keyword>
<sequence length="446" mass="50264">MDVVMGLVAYLPLLAINLLATATALQAGKSFLVPIDHAETEKDCDVHGNNASNMLGLLAMTCIAGLLSALKLRRSYASWPQYIFFALVVALLSSRDLAARYRPRWITMYDAVPSDPSDYSDATYVAPTPEDRKHALLRIMLIAVALPAAWLAYLTLNFSQHIHQKVVELQPILDLTYTPQTNTEIVISMYKEPSDQVAYLVSALRNMDNVGRDAKVHIYVKDMNANIEEIQQVTGANKVTALPNIGREGETYLKHILGNWDTLARETIFLQADVHNPREFYPRVRDYFVPGRTGMLSLGWSGQVCNCDTCGDRFGFRDTTYLFPEISNRINNAAKCDEVLLSYKGQFIASAKRIRGIDKSIYQDLHEAYVKQDSWAHQEEYLQGRPDSMDAPVFGYTMERMWNLIFQCNSMEIAWKCPTLLSGHRIGGNVEDCQCLDPKSDSHTLM</sequence>
<dbReference type="Proteomes" id="UP000799764">
    <property type="component" value="Unassembled WGS sequence"/>
</dbReference>
<evidence type="ECO:0000313" key="3">
    <source>
        <dbReference type="Proteomes" id="UP000799764"/>
    </source>
</evidence>
<gene>
    <name evidence="2" type="ORF">P171DRAFT_455094</name>
</gene>
<organism evidence="2 3">
    <name type="scientific">Karstenula rhodostoma CBS 690.94</name>
    <dbReference type="NCBI Taxonomy" id="1392251"/>
    <lineage>
        <taxon>Eukaryota</taxon>
        <taxon>Fungi</taxon>
        <taxon>Dikarya</taxon>
        <taxon>Ascomycota</taxon>
        <taxon>Pezizomycotina</taxon>
        <taxon>Dothideomycetes</taxon>
        <taxon>Pleosporomycetidae</taxon>
        <taxon>Pleosporales</taxon>
        <taxon>Massarineae</taxon>
        <taxon>Didymosphaeriaceae</taxon>
        <taxon>Karstenula</taxon>
    </lineage>
</organism>
<accession>A0A9P4PJR6</accession>
<feature type="transmembrane region" description="Helical" evidence="1">
    <location>
        <begin position="135"/>
        <end position="156"/>
    </location>
</feature>
<keyword evidence="3" id="KW-1185">Reference proteome</keyword>
<dbReference type="PANTHER" id="PTHR37490:SF1">
    <property type="entry name" value="GLYCOSYLTRANSFERASE 2-LIKE DOMAIN-CONTAINING PROTEIN"/>
    <property type="match status" value="1"/>
</dbReference>
<dbReference type="AlphaFoldDB" id="A0A9P4PJR6"/>
<reference evidence="2" key="1">
    <citation type="journal article" date="2020" name="Stud. Mycol.">
        <title>101 Dothideomycetes genomes: a test case for predicting lifestyles and emergence of pathogens.</title>
        <authorList>
            <person name="Haridas S."/>
            <person name="Albert R."/>
            <person name="Binder M."/>
            <person name="Bloem J."/>
            <person name="Labutti K."/>
            <person name="Salamov A."/>
            <person name="Andreopoulos B."/>
            <person name="Baker S."/>
            <person name="Barry K."/>
            <person name="Bills G."/>
            <person name="Bluhm B."/>
            <person name="Cannon C."/>
            <person name="Castanera R."/>
            <person name="Culley D."/>
            <person name="Daum C."/>
            <person name="Ezra D."/>
            <person name="Gonzalez J."/>
            <person name="Henrissat B."/>
            <person name="Kuo A."/>
            <person name="Liang C."/>
            <person name="Lipzen A."/>
            <person name="Lutzoni F."/>
            <person name="Magnuson J."/>
            <person name="Mondo S."/>
            <person name="Nolan M."/>
            <person name="Ohm R."/>
            <person name="Pangilinan J."/>
            <person name="Park H.-J."/>
            <person name="Ramirez L."/>
            <person name="Alfaro M."/>
            <person name="Sun H."/>
            <person name="Tritt A."/>
            <person name="Yoshinaga Y."/>
            <person name="Zwiers L.-H."/>
            <person name="Turgeon B."/>
            <person name="Goodwin S."/>
            <person name="Spatafora J."/>
            <person name="Crous P."/>
            <person name="Grigoriev I."/>
        </authorList>
    </citation>
    <scope>NUCLEOTIDE SEQUENCE</scope>
    <source>
        <strain evidence="2">CBS 690.94</strain>
    </source>
</reference>
<evidence type="ECO:0000256" key="1">
    <source>
        <dbReference type="SAM" id="Phobius"/>
    </source>
</evidence>
<proteinExistence type="predicted"/>